<dbReference type="AlphaFoldDB" id="A0A1G8FK98"/>
<protein>
    <submittedName>
        <fullName evidence="2">Uncharacterized protein</fullName>
    </submittedName>
</protein>
<evidence type="ECO:0000313" key="2">
    <source>
        <dbReference type="EMBL" id="SDH82525.1"/>
    </source>
</evidence>
<keyword evidence="1" id="KW-0175">Coiled coil</keyword>
<reference evidence="2 3" key="1">
    <citation type="submission" date="2016-10" db="EMBL/GenBank/DDBJ databases">
        <authorList>
            <person name="de Groot N.N."/>
        </authorList>
    </citation>
    <scope>NUCLEOTIDE SEQUENCE [LARGE SCALE GENOMIC DNA]</scope>
    <source>
        <strain evidence="2 3">L 420-91</strain>
    </source>
</reference>
<organism evidence="2 3">
    <name type="scientific">Aneurinibacillus thermoaerophilus</name>
    <dbReference type="NCBI Taxonomy" id="143495"/>
    <lineage>
        <taxon>Bacteria</taxon>
        <taxon>Bacillati</taxon>
        <taxon>Bacillota</taxon>
        <taxon>Bacilli</taxon>
        <taxon>Bacillales</taxon>
        <taxon>Paenibacillaceae</taxon>
        <taxon>Aneurinibacillus group</taxon>
        <taxon>Aneurinibacillus</taxon>
    </lineage>
</organism>
<feature type="coiled-coil region" evidence="1">
    <location>
        <begin position="33"/>
        <end position="67"/>
    </location>
</feature>
<dbReference type="OrthoDB" id="2680335at2"/>
<accession>A0A1G8FK98</accession>
<sequence length="107" mass="12654">MKTTHDWNMRLQEVLERTAPYDMSLMDDEQNKAYQQRLELNRIKLEMKEAKQEADEFLKLAEAYKAAGEEKGYQAAWAYHKLSMKHYHDLSHYYTKIAAMCANTMTA</sequence>
<dbReference type="EMBL" id="FNDE01000071">
    <property type="protein sequence ID" value="SDH82525.1"/>
    <property type="molecule type" value="Genomic_DNA"/>
</dbReference>
<evidence type="ECO:0000313" key="3">
    <source>
        <dbReference type="Proteomes" id="UP000198956"/>
    </source>
</evidence>
<gene>
    <name evidence="2" type="ORF">SAMN04489735_10713</name>
</gene>
<evidence type="ECO:0000256" key="1">
    <source>
        <dbReference type="SAM" id="Coils"/>
    </source>
</evidence>
<name>A0A1G8FK98_ANETH</name>
<dbReference type="Proteomes" id="UP000198956">
    <property type="component" value="Unassembled WGS sequence"/>
</dbReference>
<proteinExistence type="predicted"/>
<dbReference type="RefSeq" id="WP_091261539.1">
    <property type="nucleotide sequence ID" value="NZ_FNDE01000071.1"/>
</dbReference>